<feature type="transmembrane region" description="Helical" evidence="4">
    <location>
        <begin position="432"/>
        <end position="452"/>
    </location>
</feature>
<feature type="transmembrane region" description="Helical" evidence="4">
    <location>
        <begin position="200"/>
        <end position="218"/>
    </location>
</feature>
<feature type="transmembrane region" description="Helical" evidence="4">
    <location>
        <begin position="71"/>
        <end position="91"/>
    </location>
</feature>
<reference evidence="6" key="1">
    <citation type="submission" date="2019-10" db="EMBL/GenBank/DDBJ databases">
        <authorList>
            <consortium name="DOE Joint Genome Institute"/>
            <person name="Kuo A."/>
            <person name="Miyauchi S."/>
            <person name="Kiss E."/>
            <person name="Drula E."/>
            <person name="Kohler A."/>
            <person name="Sanchez-Garcia M."/>
            <person name="Andreopoulos B."/>
            <person name="Barry K.W."/>
            <person name="Bonito G."/>
            <person name="Buee M."/>
            <person name="Carver A."/>
            <person name="Chen C."/>
            <person name="Cichocki N."/>
            <person name="Clum A."/>
            <person name="Culley D."/>
            <person name="Crous P.W."/>
            <person name="Fauchery L."/>
            <person name="Girlanda M."/>
            <person name="Hayes R."/>
            <person name="Keri Z."/>
            <person name="LaButti K."/>
            <person name="Lipzen A."/>
            <person name="Lombard V."/>
            <person name="Magnuson J."/>
            <person name="Maillard F."/>
            <person name="Morin E."/>
            <person name="Murat C."/>
            <person name="Nolan M."/>
            <person name="Ohm R."/>
            <person name="Pangilinan J."/>
            <person name="Pereira M."/>
            <person name="Perotto S."/>
            <person name="Peter M."/>
            <person name="Riley R."/>
            <person name="Sitrit Y."/>
            <person name="Stielow B."/>
            <person name="Szollosi G."/>
            <person name="Zifcakova L."/>
            <person name="Stursova M."/>
            <person name="Spatafora J.W."/>
            <person name="Tedersoo L."/>
            <person name="Vaario L.-M."/>
            <person name="Yamada A."/>
            <person name="Yan M."/>
            <person name="Wang P."/>
            <person name="Xu J."/>
            <person name="Bruns T."/>
            <person name="Baldrian P."/>
            <person name="Vilgalys R."/>
            <person name="Henrissat B."/>
            <person name="Grigoriev I.V."/>
            <person name="Hibbett D."/>
            <person name="Nagy L.G."/>
            <person name="Martin F.M."/>
        </authorList>
    </citation>
    <scope>NUCLEOTIDE SEQUENCE</scope>
    <source>
        <strain evidence="6">Prilba</strain>
    </source>
</reference>
<proteinExistence type="inferred from homology"/>
<evidence type="ECO:0000256" key="1">
    <source>
        <dbReference type="ARBA" id="ARBA00004141"/>
    </source>
</evidence>
<evidence type="ECO:0000256" key="4">
    <source>
        <dbReference type="SAM" id="Phobius"/>
    </source>
</evidence>
<keyword evidence="4" id="KW-1133">Transmembrane helix</keyword>
<feature type="transmembrane region" description="Helical" evidence="4">
    <location>
        <begin position="230"/>
        <end position="250"/>
    </location>
</feature>
<dbReference type="PANTHER" id="PTHR11360:SF234">
    <property type="entry name" value="MFS-TYPE TRANSPORTER DBAD-RELATED"/>
    <property type="match status" value="1"/>
</dbReference>
<dbReference type="GO" id="GO:0016020">
    <property type="term" value="C:membrane"/>
    <property type="evidence" value="ECO:0007669"/>
    <property type="project" value="UniProtKB-SubCell"/>
</dbReference>
<feature type="transmembrane region" description="Helical" evidence="4">
    <location>
        <begin position="338"/>
        <end position="358"/>
    </location>
</feature>
<sequence length="460" mass="49364">MSQAIDLEGKSQHSHTIDRSTLRDSSASASYPQKEKEDIYCEAPCSGSFFPSETVYYLHAQGNFPDGGLRAWLVVLGSSCATFATVGYVNSFGVFQEYYESILLKGNSPSTIAWIGSTQYALMFFPALISGRLFDTGHFRVPLLIASINLVLCTLLIAECHEYWHFLLCQGFGVGVSCGVVFGPVISIVSHWFKKRRSTALGIISFASSISGTVFPVAFRNLNVTIGFKWSMRVIAFILMIVLGIMNLTLRRRLPPIVVSGGLFNPKQFKSPAYSVYTASSFVAWLGLYTVLTFIDASAPSQGVSGRLSSYFVAIANAGSAVGRLSCGFIADRIAGPMNVMAPAIFFAAILTFLWPHVHGTGALVALALLYGASVGAFAALIGAPMIAFGDSTDVGRRTGMYLTILSLGSLAGPPISGAINRATGGYSVVGIYAGSTMLVALVLLVLSRYFVLRRWRGKA</sequence>
<gene>
    <name evidence="6" type="ORF">DFH94DRAFT_656398</name>
</gene>
<reference evidence="6" key="2">
    <citation type="journal article" date="2020" name="Nat. Commun.">
        <title>Large-scale genome sequencing of mycorrhizal fungi provides insights into the early evolution of symbiotic traits.</title>
        <authorList>
            <person name="Miyauchi S."/>
            <person name="Kiss E."/>
            <person name="Kuo A."/>
            <person name="Drula E."/>
            <person name="Kohler A."/>
            <person name="Sanchez-Garcia M."/>
            <person name="Morin E."/>
            <person name="Andreopoulos B."/>
            <person name="Barry K.W."/>
            <person name="Bonito G."/>
            <person name="Buee M."/>
            <person name="Carver A."/>
            <person name="Chen C."/>
            <person name="Cichocki N."/>
            <person name="Clum A."/>
            <person name="Culley D."/>
            <person name="Crous P.W."/>
            <person name="Fauchery L."/>
            <person name="Girlanda M."/>
            <person name="Hayes R.D."/>
            <person name="Keri Z."/>
            <person name="LaButti K."/>
            <person name="Lipzen A."/>
            <person name="Lombard V."/>
            <person name="Magnuson J."/>
            <person name="Maillard F."/>
            <person name="Murat C."/>
            <person name="Nolan M."/>
            <person name="Ohm R.A."/>
            <person name="Pangilinan J."/>
            <person name="Pereira M.F."/>
            <person name="Perotto S."/>
            <person name="Peter M."/>
            <person name="Pfister S."/>
            <person name="Riley R."/>
            <person name="Sitrit Y."/>
            <person name="Stielow J.B."/>
            <person name="Szollosi G."/>
            <person name="Zifcakova L."/>
            <person name="Stursova M."/>
            <person name="Spatafora J.W."/>
            <person name="Tedersoo L."/>
            <person name="Vaario L.M."/>
            <person name="Yamada A."/>
            <person name="Yan M."/>
            <person name="Wang P."/>
            <person name="Xu J."/>
            <person name="Bruns T."/>
            <person name="Baldrian P."/>
            <person name="Vilgalys R."/>
            <person name="Dunand C."/>
            <person name="Henrissat B."/>
            <person name="Grigoriev I.V."/>
            <person name="Hibbett D."/>
            <person name="Nagy L.G."/>
            <person name="Martin F.M."/>
        </authorList>
    </citation>
    <scope>NUCLEOTIDE SEQUENCE</scope>
    <source>
        <strain evidence="6">Prilba</strain>
    </source>
</reference>
<evidence type="ECO:0000313" key="7">
    <source>
        <dbReference type="Proteomes" id="UP000759537"/>
    </source>
</evidence>
<dbReference type="EMBL" id="WHVB01000025">
    <property type="protein sequence ID" value="KAF8470415.1"/>
    <property type="molecule type" value="Genomic_DNA"/>
</dbReference>
<comment type="caution">
    <text evidence="6">The sequence shown here is derived from an EMBL/GenBank/DDBJ whole genome shotgun (WGS) entry which is preliminary data.</text>
</comment>
<protein>
    <submittedName>
        <fullName evidence="6">MFS general substrate transporter</fullName>
    </submittedName>
</protein>
<feature type="transmembrane region" description="Helical" evidence="4">
    <location>
        <begin position="311"/>
        <end position="331"/>
    </location>
</feature>
<dbReference type="Pfam" id="PF07690">
    <property type="entry name" value="MFS_1"/>
    <property type="match status" value="1"/>
</dbReference>
<dbReference type="SUPFAM" id="SSF103473">
    <property type="entry name" value="MFS general substrate transporter"/>
    <property type="match status" value="1"/>
</dbReference>
<feature type="transmembrane region" description="Helical" evidence="4">
    <location>
        <begin position="271"/>
        <end position="291"/>
    </location>
</feature>
<dbReference type="OrthoDB" id="6509908at2759"/>
<feature type="transmembrane region" description="Helical" evidence="4">
    <location>
        <begin position="401"/>
        <end position="420"/>
    </location>
</feature>
<feature type="transmembrane region" description="Helical" evidence="4">
    <location>
        <begin position="164"/>
        <end position="188"/>
    </location>
</feature>
<organism evidence="6 7">
    <name type="scientific">Russula ochroleuca</name>
    <dbReference type="NCBI Taxonomy" id="152965"/>
    <lineage>
        <taxon>Eukaryota</taxon>
        <taxon>Fungi</taxon>
        <taxon>Dikarya</taxon>
        <taxon>Basidiomycota</taxon>
        <taxon>Agaricomycotina</taxon>
        <taxon>Agaricomycetes</taxon>
        <taxon>Russulales</taxon>
        <taxon>Russulaceae</taxon>
        <taxon>Russula</taxon>
    </lineage>
</organism>
<feature type="transmembrane region" description="Helical" evidence="4">
    <location>
        <begin position="111"/>
        <end position="129"/>
    </location>
</feature>
<keyword evidence="4" id="KW-0812">Transmembrane</keyword>
<dbReference type="InterPro" id="IPR011701">
    <property type="entry name" value="MFS"/>
</dbReference>
<name>A0A9P5MQQ4_9AGAM</name>
<dbReference type="PANTHER" id="PTHR11360">
    <property type="entry name" value="MONOCARBOXYLATE TRANSPORTER"/>
    <property type="match status" value="1"/>
</dbReference>
<keyword evidence="4" id="KW-0472">Membrane</keyword>
<evidence type="ECO:0000256" key="3">
    <source>
        <dbReference type="SAM" id="MobiDB-lite"/>
    </source>
</evidence>
<evidence type="ECO:0000256" key="2">
    <source>
        <dbReference type="ARBA" id="ARBA00006727"/>
    </source>
</evidence>
<comment type="subcellular location">
    <subcellularLocation>
        <location evidence="1">Membrane</location>
        <topology evidence="1">Multi-pass membrane protein</topology>
    </subcellularLocation>
</comment>
<dbReference type="InterPro" id="IPR036259">
    <property type="entry name" value="MFS_trans_sf"/>
</dbReference>
<evidence type="ECO:0000313" key="6">
    <source>
        <dbReference type="EMBL" id="KAF8470415.1"/>
    </source>
</evidence>
<dbReference type="InterPro" id="IPR020846">
    <property type="entry name" value="MFS_dom"/>
</dbReference>
<dbReference type="InterPro" id="IPR050327">
    <property type="entry name" value="Proton-linked_MCT"/>
</dbReference>
<evidence type="ECO:0000259" key="5">
    <source>
        <dbReference type="PROSITE" id="PS50850"/>
    </source>
</evidence>
<dbReference type="AlphaFoldDB" id="A0A9P5MQQ4"/>
<dbReference type="Gene3D" id="1.20.1250.20">
    <property type="entry name" value="MFS general substrate transporter like domains"/>
    <property type="match status" value="2"/>
</dbReference>
<feature type="transmembrane region" description="Helical" evidence="4">
    <location>
        <begin position="364"/>
        <end position="389"/>
    </location>
</feature>
<feature type="transmembrane region" description="Helical" evidence="4">
    <location>
        <begin position="141"/>
        <end position="158"/>
    </location>
</feature>
<keyword evidence="7" id="KW-1185">Reference proteome</keyword>
<dbReference type="PROSITE" id="PS50850">
    <property type="entry name" value="MFS"/>
    <property type="match status" value="1"/>
</dbReference>
<feature type="compositionally biased region" description="Basic and acidic residues" evidence="3">
    <location>
        <begin position="7"/>
        <end position="22"/>
    </location>
</feature>
<feature type="domain" description="Major facilitator superfamily (MFS) profile" evidence="5">
    <location>
        <begin position="273"/>
        <end position="460"/>
    </location>
</feature>
<accession>A0A9P5MQQ4</accession>
<feature type="region of interest" description="Disordered" evidence="3">
    <location>
        <begin position="1"/>
        <end position="31"/>
    </location>
</feature>
<dbReference type="Proteomes" id="UP000759537">
    <property type="component" value="Unassembled WGS sequence"/>
</dbReference>
<dbReference type="GO" id="GO:0022857">
    <property type="term" value="F:transmembrane transporter activity"/>
    <property type="evidence" value="ECO:0007669"/>
    <property type="project" value="InterPro"/>
</dbReference>
<comment type="similarity">
    <text evidence="2">Belongs to the major facilitator superfamily. Monocarboxylate porter (TC 2.A.1.13) family.</text>
</comment>